<evidence type="ECO:0000256" key="1">
    <source>
        <dbReference type="SAM" id="Coils"/>
    </source>
</evidence>
<dbReference type="CDD" id="cd07302">
    <property type="entry name" value="CHD"/>
    <property type="match status" value="1"/>
</dbReference>
<keyword evidence="1" id="KW-0175">Coiled coil</keyword>
<dbReference type="GO" id="GO:0006171">
    <property type="term" value="P:cAMP biosynthetic process"/>
    <property type="evidence" value="ECO:0007669"/>
    <property type="project" value="TreeGrafter"/>
</dbReference>
<dbReference type="PROSITE" id="PS50125">
    <property type="entry name" value="GUANYLATE_CYCLASE_2"/>
    <property type="match status" value="1"/>
</dbReference>
<dbReference type="InterPro" id="IPR001054">
    <property type="entry name" value="A/G_cyclase"/>
</dbReference>
<dbReference type="AlphaFoldDB" id="A0A255XS21"/>
<dbReference type="SUPFAM" id="SSF55073">
    <property type="entry name" value="Nucleotide cyclase"/>
    <property type="match status" value="1"/>
</dbReference>
<dbReference type="SMART" id="SM00304">
    <property type="entry name" value="HAMP"/>
    <property type="match status" value="1"/>
</dbReference>
<sequence length="727" mass="81032">MLLRTRVVLIVAVAFLLLTGGLIVASWQRERLVEDRRSEETFQTQTLLWSKIVERYEQDLRAQLRALLSPALADALDHGRQDEVQKILEADIGRLQSERHVDQVDLVDDDGEVLLTTASGFPPPTLLDAGTVSQIMADPQVLALVQQDSSRRFRITVAQPVIGSSGQISGALAAAIDSDRALAELSEGLGGDAYILSLRNRVAHGTNEALAKQLAFDLPIRQRYIEHRTVVGRVYQIASVPLVDAVGRVVGALVTVKDVTTTVSRVDRVGLASVLMVVLGVALIIAFLIWYLRRSFGPLDDAITGLNALSRGDTSVQIFAPKNDEIGRIAAAVEVFRDHARTIDRYRDERERQRRRQERMIRRQMLALADTLDEEARGEVLGDLDAIVQDRRESEAAHDPNRGDEDQLTLLSSVLKQLCNRMLADIAERRKAEKIRETFGKYIDPRVVESLLLDPNIGGQQQVMTVSFADMQGFTSLSERLNPSELVSVLNDYLTLMSRPIKDQHGIVDKYMGDAVMAFWGPPFTMDMSQASEACLAALEQREEVRAWVNRLMRSGRFTHEIERIDIRCGIATGELIVGSIGSDQSRTYTVLGDTANLAARLETANKALGTRMLISGSTRELAGARIETREMEKIIVMGKTEATVVYELLAEAGKLDDHTARLRDHFEMGLRRYYRRDWQGAVSAFEECLALRPHDAPSERLLKRSLALRAAPPPDDWTGAWTLLEK</sequence>
<keyword evidence="2" id="KW-0472">Membrane</keyword>
<dbReference type="PANTHER" id="PTHR43081:SF1">
    <property type="entry name" value="ADENYLATE CYCLASE, TERMINAL-DIFFERENTIATION SPECIFIC"/>
    <property type="match status" value="1"/>
</dbReference>
<organism evidence="5 6">
    <name type="scientific">Elstera cyanobacteriorum</name>
    <dbReference type="NCBI Taxonomy" id="2022747"/>
    <lineage>
        <taxon>Bacteria</taxon>
        <taxon>Pseudomonadati</taxon>
        <taxon>Pseudomonadota</taxon>
        <taxon>Alphaproteobacteria</taxon>
        <taxon>Rhodospirillales</taxon>
        <taxon>Rhodospirillaceae</taxon>
        <taxon>Elstera</taxon>
    </lineage>
</organism>
<accession>A0A255XS21</accession>
<feature type="domain" description="HAMP" evidence="4">
    <location>
        <begin position="293"/>
        <end position="345"/>
    </location>
</feature>
<feature type="coiled-coil region" evidence="1">
    <location>
        <begin position="336"/>
        <end position="363"/>
    </location>
</feature>
<dbReference type="OrthoDB" id="9762462at2"/>
<dbReference type="GO" id="GO:0004016">
    <property type="term" value="F:adenylate cyclase activity"/>
    <property type="evidence" value="ECO:0007669"/>
    <property type="project" value="UniProtKB-ARBA"/>
</dbReference>
<name>A0A255XS21_9PROT</name>
<dbReference type="Gene3D" id="3.30.70.1230">
    <property type="entry name" value="Nucleotide cyclase"/>
    <property type="match status" value="1"/>
</dbReference>
<evidence type="ECO:0000313" key="5">
    <source>
        <dbReference type="EMBL" id="OYQ19681.1"/>
    </source>
</evidence>
<dbReference type="SMART" id="SM00044">
    <property type="entry name" value="CYCc"/>
    <property type="match status" value="1"/>
</dbReference>
<evidence type="ECO:0000256" key="2">
    <source>
        <dbReference type="SAM" id="Phobius"/>
    </source>
</evidence>
<dbReference type="PROSITE" id="PS50885">
    <property type="entry name" value="HAMP"/>
    <property type="match status" value="1"/>
</dbReference>
<dbReference type="SUPFAM" id="SSF158472">
    <property type="entry name" value="HAMP domain-like"/>
    <property type="match status" value="1"/>
</dbReference>
<dbReference type="InterPro" id="IPR050697">
    <property type="entry name" value="Adenylyl/Guanylyl_Cyclase_3/4"/>
</dbReference>
<dbReference type="Pfam" id="PF00211">
    <property type="entry name" value="Guanylate_cyc"/>
    <property type="match status" value="1"/>
</dbReference>
<dbReference type="Gene3D" id="6.10.340.10">
    <property type="match status" value="1"/>
</dbReference>
<dbReference type="RefSeq" id="WP_094408100.1">
    <property type="nucleotide sequence ID" value="NZ_BMJZ01000006.1"/>
</dbReference>
<evidence type="ECO:0000259" key="4">
    <source>
        <dbReference type="PROSITE" id="PS50885"/>
    </source>
</evidence>
<reference evidence="5 6" key="1">
    <citation type="submission" date="2017-07" db="EMBL/GenBank/DDBJ databases">
        <title>Elstera cyanobacteriorum sp. nov., a novel bacterium isolated from cyanobacterial aggregates in a eutrophic lake.</title>
        <authorList>
            <person name="Cai H."/>
        </authorList>
    </citation>
    <scope>NUCLEOTIDE SEQUENCE [LARGE SCALE GENOMIC DNA]</scope>
    <source>
        <strain evidence="5 6">TH019</strain>
    </source>
</reference>
<evidence type="ECO:0000313" key="6">
    <source>
        <dbReference type="Proteomes" id="UP000216361"/>
    </source>
</evidence>
<dbReference type="Gene3D" id="3.30.450.20">
    <property type="entry name" value="PAS domain"/>
    <property type="match status" value="1"/>
</dbReference>
<protein>
    <recommendedName>
        <fullName evidence="7">Adenylate/guanylate cyclase domain-containing protein</fullName>
    </recommendedName>
</protein>
<dbReference type="GO" id="GO:0016020">
    <property type="term" value="C:membrane"/>
    <property type="evidence" value="ECO:0007669"/>
    <property type="project" value="InterPro"/>
</dbReference>
<dbReference type="Proteomes" id="UP000216361">
    <property type="component" value="Unassembled WGS sequence"/>
</dbReference>
<keyword evidence="2" id="KW-0812">Transmembrane</keyword>
<dbReference type="InterPro" id="IPR029787">
    <property type="entry name" value="Nucleotide_cyclase"/>
</dbReference>
<dbReference type="InterPro" id="IPR003660">
    <property type="entry name" value="HAMP_dom"/>
</dbReference>
<dbReference type="PANTHER" id="PTHR43081">
    <property type="entry name" value="ADENYLATE CYCLASE, TERMINAL-DIFFERENTIATION SPECIFIC-RELATED"/>
    <property type="match status" value="1"/>
</dbReference>
<evidence type="ECO:0008006" key="7">
    <source>
        <dbReference type="Google" id="ProtNLM"/>
    </source>
</evidence>
<feature type="transmembrane region" description="Helical" evidence="2">
    <location>
        <begin position="269"/>
        <end position="292"/>
    </location>
</feature>
<comment type="caution">
    <text evidence="5">The sequence shown here is derived from an EMBL/GenBank/DDBJ whole genome shotgun (WGS) entry which is preliminary data.</text>
</comment>
<keyword evidence="2" id="KW-1133">Transmembrane helix</keyword>
<evidence type="ECO:0000259" key="3">
    <source>
        <dbReference type="PROSITE" id="PS50125"/>
    </source>
</evidence>
<feature type="domain" description="Guanylate cyclase" evidence="3">
    <location>
        <begin position="465"/>
        <end position="603"/>
    </location>
</feature>
<proteinExistence type="predicted"/>
<gene>
    <name evidence="5" type="ORF">CHR90_06035</name>
</gene>
<dbReference type="EMBL" id="NOXS01000030">
    <property type="protein sequence ID" value="OYQ19681.1"/>
    <property type="molecule type" value="Genomic_DNA"/>
</dbReference>
<dbReference type="GO" id="GO:0035556">
    <property type="term" value="P:intracellular signal transduction"/>
    <property type="evidence" value="ECO:0007669"/>
    <property type="project" value="InterPro"/>
</dbReference>
<keyword evidence="6" id="KW-1185">Reference proteome</keyword>
<dbReference type="Pfam" id="PF00672">
    <property type="entry name" value="HAMP"/>
    <property type="match status" value="1"/>
</dbReference>